<dbReference type="EMBL" id="GGEC01079651">
    <property type="protein sequence ID" value="MBX60135.1"/>
    <property type="molecule type" value="Transcribed_RNA"/>
</dbReference>
<protein>
    <submittedName>
        <fullName evidence="1">Uncharacterized protein</fullName>
    </submittedName>
</protein>
<accession>A0A2P2PZL2</accession>
<proteinExistence type="predicted"/>
<name>A0A2P2PZL2_RHIMU</name>
<evidence type="ECO:0000313" key="1">
    <source>
        <dbReference type="EMBL" id="MBX60135.1"/>
    </source>
</evidence>
<sequence length="23" mass="2783">MGTVLRRYPLWASILINFDKNFQ</sequence>
<reference evidence="1" key="1">
    <citation type="submission" date="2018-02" db="EMBL/GenBank/DDBJ databases">
        <title>Rhizophora mucronata_Transcriptome.</title>
        <authorList>
            <person name="Meera S.P."/>
            <person name="Sreeshan A."/>
            <person name="Augustine A."/>
        </authorList>
    </citation>
    <scope>NUCLEOTIDE SEQUENCE</scope>
    <source>
        <tissue evidence="1">Leaf</tissue>
    </source>
</reference>
<organism evidence="1">
    <name type="scientific">Rhizophora mucronata</name>
    <name type="common">Asiatic mangrove</name>
    <dbReference type="NCBI Taxonomy" id="61149"/>
    <lineage>
        <taxon>Eukaryota</taxon>
        <taxon>Viridiplantae</taxon>
        <taxon>Streptophyta</taxon>
        <taxon>Embryophyta</taxon>
        <taxon>Tracheophyta</taxon>
        <taxon>Spermatophyta</taxon>
        <taxon>Magnoliopsida</taxon>
        <taxon>eudicotyledons</taxon>
        <taxon>Gunneridae</taxon>
        <taxon>Pentapetalae</taxon>
        <taxon>rosids</taxon>
        <taxon>fabids</taxon>
        <taxon>Malpighiales</taxon>
        <taxon>Rhizophoraceae</taxon>
        <taxon>Rhizophora</taxon>
    </lineage>
</organism>
<dbReference type="AlphaFoldDB" id="A0A2P2PZL2"/>